<evidence type="ECO:0000313" key="1">
    <source>
        <dbReference type="EMBL" id="KAJ3014174.1"/>
    </source>
</evidence>
<name>A0ACC1Q8F1_9APHY</name>
<evidence type="ECO:0000313" key="2">
    <source>
        <dbReference type="Proteomes" id="UP001144978"/>
    </source>
</evidence>
<comment type="caution">
    <text evidence="1">The sequence shown here is derived from an EMBL/GenBank/DDBJ whole genome shotgun (WGS) entry which is preliminary data.</text>
</comment>
<gene>
    <name evidence="1" type="ORF">NUW54_g1374</name>
</gene>
<keyword evidence="2" id="KW-1185">Reference proteome</keyword>
<reference evidence="1" key="1">
    <citation type="submission" date="2022-08" db="EMBL/GenBank/DDBJ databases">
        <title>Genome Sequence of Pycnoporus sanguineus.</title>
        <authorList>
            <person name="Buettner E."/>
        </authorList>
    </citation>
    <scope>NUCLEOTIDE SEQUENCE</scope>
    <source>
        <strain evidence="1">CG-C14</strain>
    </source>
</reference>
<protein>
    <submittedName>
        <fullName evidence="1">Uncharacterized protein</fullName>
    </submittedName>
</protein>
<accession>A0ACC1Q8F1</accession>
<proteinExistence type="predicted"/>
<organism evidence="1 2">
    <name type="scientific">Trametes sanguinea</name>
    <dbReference type="NCBI Taxonomy" id="158606"/>
    <lineage>
        <taxon>Eukaryota</taxon>
        <taxon>Fungi</taxon>
        <taxon>Dikarya</taxon>
        <taxon>Basidiomycota</taxon>
        <taxon>Agaricomycotina</taxon>
        <taxon>Agaricomycetes</taxon>
        <taxon>Polyporales</taxon>
        <taxon>Polyporaceae</taxon>
        <taxon>Trametes</taxon>
    </lineage>
</organism>
<sequence>MGRAADYHREPRAYHYARGSGTGRSERGRGRRNQPGGRALSERGRNRRGRQTHRGNRAGRSRPEEDLPIENLSTGEPPSAILPFLLGELFAELRAAGAEGDEAQTGSGEPEETVPEEDSQPAQTEAPSGAENPMEVDYGSDFEDALRIGVVTVSRLPYSRPGGRM</sequence>
<dbReference type="Proteomes" id="UP001144978">
    <property type="component" value="Unassembled WGS sequence"/>
</dbReference>
<dbReference type="EMBL" id="JANSHE010000226">
    <property type="protein sequence ID" value="KAJ3014174.1"/>
    <property type="molecule type" value="Genomic_DNA"/>
</dbReference>